<feature type="domain" description="Protein kinase" evidence="6">
    <location>
        <begin position="17"/>
        <end position="305"/>
    </location>
</feature>
<keyword evidence="7" id="KW-0418">Kinase</keyword>
<dbReference type="InterPro" id="IPR001680">
    <property type="entry name" value="WD40_rpt"/>
</dbReference>
<dbReference type="EMBL" id="JAGEOK010000010">
    <property type="protein sequence ID" value="MBO2439323.1"/>
    <property type="molecule type" value="Genomic_DNA"/>
</dbReference>
<keyword evidence="7" id="KW-0723">Serine/threonine-protein kinase</keyword>
<keyword evidence="1 3" id="KW-0853">WD repeat</keyword>
<dbReference type="SUPFAM" id="SSF56112">
    <property type="entry name" value="Protein kinase-like (PK-like)"/>
    <property type="match status" value="1"/>
</dbReference>
<evidence type="ECO:0000256" key="5">
    <source>
        <dbReference type="SAM" id="MobiDB-lite"/>
    </source>
</evidence>
<dbReference type="InterPro" id="IPR011047">
    <property type="entry name" value="Quinoprotein_ADH-like_sf"/>
</dbReference>
<dbReference type="GO" id="GO:0004674">
    <property type="term" value="F:protein serine/threonine kinase activity"/>
    <property type="evidence" value="ECO:0007669"/>
    <property type="project" value="UniProtKB-KW"/>
</dbReference>
<dbReference type="InterPro" id="IPR000719">
    <property type="entry name" value="Prot_kinase_dom"/>
</dbReference>
<dbReference type="PANTHER" id="PTHR22847">
    <property type="entry name" value="WD40 REPEAT PROTEIN"/>
    <property type="match status" value="1"/>
</dbReference>
<feature type="repeat" description="WD" evidence="3">
    <location>
        <begin position="1049"/>
        <end position="1080"/>
    </location>
</feature>
<evidence type="ECO:0000256" key="2">
    <source>
        <dbReference type="ARBA" id="ARBA00022737"/>
    </source>
</evidence>
<sequence length="1121" mass="118266">MAAGGAWRAGQVVDGRYQVLQVHEGGAMGVVYRVRHLEWATDLAVKCPRAELFAREAERDRFIAEAEIWVSLGLHPNVCGCHYVRVLDGVPRVFAEYVPGGSLRDWIDDRRLYTGGRTEALARILDVAVQFAWGLAHAHDRGVVHQDVKPANVLMDGTADGAVAKVTDFGLARARAVAGPAADAPAGPAASDAPPMASIMVSTIGLTPAYASPEQAAGLPVGRRTDIYSFAVSVLEMFTGGIAWRSGTAAGAALAACREDPVPGMPGLPPELADLLDGCLKPDPAERPASLTEVAAELAEIHRRAAGAPRPRPAPVVADLRADELSNRGVSLLDLGRPAEADEAFAAALAADPQHPDATYNAGLLRWRRGECTDEDLVSALDAAGSAGADAGGARRLLAQVHRERGDHDLADAMLGRDGPAPSRPSSGTRRIPWYSYQERVETFDGMRIPRQPPTMGVRFTGDGRRAVVACDGVLRVWDVADGRCLGELAAPGVESTLGVSGDGRSAITAGPDAVHFWDLAGGRRLRAIGAPDGWNRAMWSSSVCLSGDGRTAASAAYDGTVLVWDFPGGGLRLAIDGHQGRAVTALDAGGRLVLTAGRADGTARLWDVATGRCVRVLDARVRDGFKAVDEVCLSADGSRAALAAGGRIRLWDLRTGDVRTLPGHARVVGSLSMSDGFLVSVGADDTVRLWTLDGGQCLRTFRGDGPARAAHLVPDAGVLLSAWQSGLRWWAVPPRSAAPFQLSRPRRHAELSGLDATVTDLMDRARRADPRTALSLLAEARSVPGHEREPRLLGAWRDLGRSATRTGLRSAWPAGVFESGAAPFAVDPHPDGRTAVAGGLDGTVRLWDVENGTRLREFAKHPSAVNTVAMGRDGSRAVAVSRDGTVSAWSPATGERIETIERLGPLGAGAAAFDGDARRAAVAGADAVIRIWNLDTGACERELPGHTGKITALHTGPGPIASAGADGTVRLWDPETGECLRVLQGHTDWVMSACLSPDGRRVLSAGGYTDRTIRLWDAATGECLRVFGDEPDDPRGVDSVPAVPSKRVRFTPDGRFAVSGGSDAAVRIWDLGSGRCLRVLDGHTGAVNAVAISADARFALSASMDGTLRRWELDWDLHVP</sequence>
<dbReference type="InterPro" id="IPR019775">
    <property type="entry name" value="WD40_repeat_CS"/>
</dbReference>
<dbReference type="PROSITE" id="PS50005">
    <property type="entry name" value="TPR"/>
    <property type="match status" value="1"/>
</dbReference>
<dbReference type="SMART" id="SM00320">
    <property type="entry name" value="WD40"/>
    <property type="match status" value="14"/>
</dbReference>
<feature type="repeat" description="TPR" evidence="4">
    <location>
        <begin position="322"/>
        <end position="355"/>
    </location>
</feature>
<comment type="caution">
    <text evidence="7">The sequence shown here is derived from an EMBL/GenBank/DDBJ whole genome shotgun (WGS) entry which is preliminary data.</text>
</comment>
<dbReference type="InterPro" id="IPR015943">
    <property type="entry name" value="WD40/YVTN_repeat-like_dom_sf"/>
</dbReference>
<dbReference type="InterPro" id="IPR008271">
    <property type="entry name" value="Ser/Thr_kinase_AS"/>
</dbReference>
<dbReference type="SUPFAM" id="SSF50969">
    <property type="entry name" value="YVTN repeat-like/Quinoprotein amine dehydrogenase"/>
    <property type="match status" value="1"/>
</dbReference>
<dbReference type="PROSITE" id="PS50082">
    <property type="entry name" value="WD_REPEATS_2"/>
    <property type="match status" value="8"/>
</dbReference>
<gene>
    <name evidence="7" type="ORF">J4557_17510</name>
</gene>
<dbReference type="InterPro" id="IPR011044">
    <property type="entry name" value="Quino_amine_DH_bsu"/>
</dbReference>
<dbReference type="SMART" id="SM00220">
    <property type="entry name" value="S_TKc"/>
    <property type="match status" value="1"/>
</dbReference>
<dbReference type="Pfam" id="PF00069">
    <property type="entry name" value="Pkinase"/>
    <property type="match status" value="1"/>
</dbReference>
<keyword evidence="2" id="KW-0677">Repeat</keyword>
<organism evidence="7 8">
    <name type="scientific">Actinomadura nitritigenes</name>
    <dbReference type="NCBI Taxonomy" id="134602"/>
    <lineage>
        <taxon>Bacteria</taxon>
        <taxon>Bacillati</taxon>
        <taxon>Actinomycetota</taxon>
        <taxon>Actinomycetes</taxon>
        <taxon>Streptosporangiales</taxon>
        <taxon>Thermomonosporaceae</taxon>
        <taxon>Actinomadura</taxon>
    </lineage>
</organism>
<keyword evidence="7" id="KW-0808">Transferase</keyword>
<dbReference type="PROSITE" id="PS50011">
    <property type="entry name" value="PROTEIN_KINASE_DOM"/>
    <property type="match status" value="1"/>
</dbReference>
<evidence type="ECO:0000313" key="7">
    <source>
        <dbReference type="EMBL" id="MBO2439323.1"/>
    </source>
</evidence>
<dbReference type="InterPro" id="IPR011990">
    <property type="entry name" value="TPR-like_helical_dom_sf"/>
</dbReference>
<dbReference type="Pfam" id="PF00400">
    <property type="entry name" value="WD40"/>
    <property type="match status" value="9"/>
</dbReference>
<keyword evidence="4" id="KW-0802">TPR repeat</keyword>
<dbReference type="Proteomes" id="UP000666915">
    <property type="component" value="Unassembled WGS sequence"/>
</dbReference>
<evidence type="ECO:0000259" key="6">
    <source>
        <dbReference type="PROSITE" id="PS50011"/>
    </source>
</evidence>
<feature type="repeat" description="WD" evidence="3">
    <location>
        <begin position="576"/>
        <end position="617"/>
    </location>
</feature>
<dbReference type="Gene3D" id="3.30.200.20">
    <property type="entry name" value="Phosphorylase Kinase, domain 1"/>
    <property type="match status" value="1"/>
</dbReference>
<dbReference type="Gene3D" id="1.10.510.10">
    <property type="entry name" value="Transferase(Phosphotransferase) domain 1"/>
    <property type="match status" value="1"/>
</dbReference>
<accession>A0ABS3QZ99</accession>
<keyword evidence="8" id="KW-1185">Reference proteome</keyword>
<dbReference type="PRINTS" id="PR00320">
    <property type="entry name" value="GPROTEINBRPT"/>
</dbReference>
<feature type="repeat" description="WD" evidence="3">
    <location>
        <begin position="859"/>
        <end position="900"/>
    </location>
</feature>
<evidence type="ECO:0000256" key="3">
    <source>
        <dbReference type="PROSITE-ProRule" id="PRU00221"/>
    </source>
</evidence>
<dbReference type="InterPro" id="IPR020472">
    <property type="entry name" value="WD40_PAC1"/>
</dbReference>
<feature type="repeat" description="WD" evidence="3">
    <location>
        <begin position="662"/>
        <end position="701"/>
    </location>
</feature>
<dbReference type="Gene3D" id="2.130.10.10">
    <property type="entry name" value="YVTN repeat-like/Quinoprotein amine dehydrogenase"/>
    <property type="match status" value="5"/>
</dbReference>
<name>A0ABS3QZ99_9ACTN</name>
<dbReference type="PANTHER" id="PTHR22847:SF637">
    <property type="entry name" value="WD REPEAT DOMAIN 5B"/>
    <property type="match status" value="1"/>
</dbReference>
<evidence type="ECO:0000256" key="1">
    <source>
        <dbReference type="ARBA" id="ARBA00022574"/>
    </source>
</evidence>
<dbReference type="CDD" id="cd14014">
    <property type="entry name" value="STKc_PknB_like"/>
    <property type="match status" value="1"/>
</dbReference>
<dbReference type="InterPro" id="IPR011009">
    <property type="entry name" value="Kinase-like_dom_sf"/>
</dbReference>
<evidence type="ECO:0000313" key="8">
    <source>
        <dbReference type="Proteomes" id="UP000666915"/>
    </source>
</evidence>
<dbReference type="SUPFAM" id="SSF50998">
    <property type="entry name" value="Quinoprotein alcohol dehydrogenase-like"/>
    <property type="match status" value="2"/>
</dbReference>
<dbReference type="RefSeq" id="WP_208267662.1">
    <property type="nucleotide sequence ID" value="NZ_BAAAGM010000033.1"/>
</dbReference>
<feature type="repeat" description="WD" evidence="3">
    <location>
        <begin position="984"/>
        <end position="1027"/>
    </location>
</feature>
<reference evidence="7 8" key="1">
    <citation type="submission" date="2021-03" db="EMBL/GenBank/DDBJ databases">
        <authorList>
            <person name="Kanchanasin P."/>
            <person name="Saeng-In P."/>
            <person name="Phongsopitanun W."/>
            <person name="Yuki M."/>
            <person name="Kudo T."/>
            <person name="Ohkuma M."/>
            <person name="Tanasupawat S."/>
        </authorList>
    </citation>
    <scope>NUCLEOTIDE SEQUENCE [LARGE SCALE GENOMIC DNA]</scope>
    <source>
        <strain evidence="7 8">L46</strain>
    </source>
</reference>
<protein>
    <submittedName>
        <fullName evidence="7">Serine/threonine protein kinase</fullName>
    </submittedName>
</protein>
<dbReference type="CDD" id="cd00200">
    <property type="entry name" value="WD40"/>
    <property type="match status" value="2"/>
</dbReference>
<dbReference type="Gene3D" id="1.25.40.10">
    <property type="entry name" value="Tetratricopeptide repeat domain"/>
    <property type="match status" value="1"/>
</dbReference>
<feature type="repeat" description="WD" evidence="3">
    <location>
        <begin position="944"/>
        <end position="983"/>
    </location>
</feature>
<proteinExistence type="predicted"/>
<dbReference type="InterPro" id="IPR019734">
    <property type="entry name" value="TPR_rpt"/>
</dbReference>
<feature type="repeat" description="WD" evidence="3">
    <location>
        <begin position="1081"/>
        <end position="1115"/>
    </location>
</feature>
<dbReference type="SUPFAM" id="SSF48452">
    <property type="entry name" value="TPR-like"/>
    <property type="match status" value="1"/>
</dbReference>
<dbReference type="PROSITE" id="PS00108">
    <property type="entry name" value="PROTEIN_KINASE_ST"/>
    <property type="match status" value="1"/>
</dbReference>
<feature type="repeat" description="WD" evidence="3">
    <location>
        <begin position="830"/>
        <end position="858"/>
    </location>
</feature>
<dbReference type="PROSITE" id="PS50294">
    <property type="entry name" value="WD_REPEATS_REGION"/>
    <property type="match status" value="3"/>
</dbReference>
<dbReference type="PROSITE" id="PS00678">
    <property type="entry name" value="WD_REPEATS_1"/>
    <property type="match status" value="3"/>
</dbReference>
<feature type="region of interest" description="Disordered" evidence="5">
    <location>
        <begin position="411"/>
        <end position="430"/>
    </location>
</feature>
<evidence type="ECO:0000256" key="4">
    <source>
        <dbReference type="PROSITE-ProRule" id="PRU00339"/>
    </source>
</evidence>